<dbReference type="EMBL" id="GIKN01003071">
    <property type="protein sequence ID" value="NIE45344.1"/>
    <property type="molecule type" value="Transcribed_RNA"/>
</dbReference>
<accession>A0A6G5A2Z5</accession>
<proteinExistence type="predicted"/>
<dbReference type="AlphaFoldDB" id="A0A6G5A2Z5"/>
<keyword evidence="1" id="KW-0732">Signal</keyword>
<sequence length="134" mass="14743">MKAIVNIAVALTLVAQCGFAQCGPCTVPFICPQTILQKRTAHLLLLFLWSRGHPDSGPGLIRPAHFQSRGPSHGPIHCPYHGHFLDPGFGLSQSSTLYKPCRKRRLLYRGSAELAAKWWLDLTETGAFLGPIQL</sequence>
<name>A0A6G5A2Z5_RHIMP</name>
<feature type="signal peptide" evidence="1">
    <location>
        <begin position="1"/>
        <end position="22"/>
    </location>
</feature>
<feature type="chain" id="PRO_5026281218" evidence="1">
    <location>
        <begin position="23"/>
        <end position="134"/>
    </location>
</feature>
<protein>
    <submittedName>
        <fullName evidence="2">Putative conserved secreted protein</fullName>
    </submittedName>
</protein>
<evidence type="ECO:0000256" key="1">
    <source>
        <dbReference type="SAM" id="SignalP"/>
    </source>
</evidence>
<evidence type="ECO:0000313" key="2">
    <source>
        <dbReference type="EMBL" id="NIE45344.1"/>
    </source>
</evidence>
<organism evidence="2">
    <name type="scientific">Rhipicephalus microplus</name>
    <name type="common">Cattle tick</name>
    <name type="synonym">Boophilus microplus</name>
    <dbReference type="NCBI Taxonomy" id="6941"/>
    <lineage>
        <taxon>Eukaryota</taxon>
        <taxon>Metazoa</taxon>
        <taxon>Ecdysozoa</taxon>
        <taxon>Arthropoda</taxon>
        <taxon>Chelicerata</taxon>
        <taxon>Arachnida</taxon>
        <taxon>Acari</taxon>
        <taxon>Parasitiformes</taxon>
        <taxon>Ixodida</taxon>
        <taxon>Ixodoidea</taxon>
        <taxon>Ixodidae</taxon>
        <taxon>Rhipicephalinae</taxon>
        <taxon>Rhipicephalus</taxon>
        <taxon>Boophilus</taxon>
    </lineage>
</organism>
<reference evidence="2" key="1">
    <citation type="submission" date="2020-03" db="EMBL/GenBank/DDBJ databases">
        <title>A transcriptome and proteome of the tick Rhipicephalus microplus shaped by the genetic composition of its hosts and developmental stage.</title>
        <authorList>
            <person name="Garcia G.R."/>
            <person name="Ribeiro J.M.C."/>
            <person name="Maruyama S.R."/>
            <person name="Gardinasse L.G."/>
            <person name="Nelson K."/>
            <person name="Ferreira B.R."/>
            <person name="Andrade T.G."/>
            <person name="Santos I.K.F.M."/>
        </authorList>
    </citation>
    <scope>NUCLEOTIDE SEQUENCE</scope>
    <source>
        <strain evidence="2">NSGR</strain>
        <tissue evidence="2">Salivary glands</tissue>
    </source>
</reference>